<dbReference type="Proteomes" id="UP000199308">
    <property type="component" value="Unassembled WGS sequence"/>
</dbReference>
<dbReference type="PANTHER" id="PTHR37423:SF2">
    <property type="entry name" value="MEMBRANE-BOUND LYTIC MUREIN TRANSGLYCOSYLASE C"/>
    <property type="match status" value="1"/>
</dbReference>
<keyword evidence="5" id="KW-1185">Reference proteome</keyword>
<dbReference type="PANTHER" id="PTHR37423">
    <property type="entry name" value="SOLUBLE LYTIC MUREIN TRANSGLYCOSYLASE-RELATED"/>
    <property type="match status" value="1"/>
</dbReference>
<dbReference type="AlphaFoldDB" id="A0A1H9Y6K9"/>
<evidence type="ECO:0000256" key="2">
    <source>
        <dbReference type="SAM" id="SignalP"/>
    </source>
</evidence>
<dbReference type="InterPro" id="IPR008258">
    <property type="entry name" value="Transglycosylase_SLT_dom_1"/>
</dbReference>
<dbReference type="InterPro" id="IPR023346">
    <property type="entry name" value="Lysozyme-like_dom_sf"/>
</dbReference>
<dbReference type="CDD" id="cd00254">
    <property type="entry name" value="LT-like"/>
    <property type="match status" value="1"/>
</dbReference>
<evidence type="ECO:0000256" key="1">
    <source>
        <dbReference type="ARBA" id="ARBA00007734"/>
    </source>
</evidence>
<proteinExistence type="inferred from homology"/>
<sequence length="214" mass="23766">MLAKLTTNQSKKADTVRVVLLALLALSINGVAAQDKPIYKYKDKDGVVSFSDMQPIDRHFELIKVDCYACKVSTHVDWHKTKLIQDKYHSQILTASIRFEVDPALVKAIIHAESHFKKDAVSRVGAQGLMQLMPATAQELGVKNPFDAKDNINGGVKHLAKLLKKYNGNTRLASAAYNAGEGAVKKYGGIPPYKETKVYVERVQILHKRYKSAS</sequence>
<dbReference type="Gene3D" id="1.10.530.10">
    <property type="match status" value="1"/>
</dbReference>
<feature type="domain" description="Transglycosylase SLT" evidence="3">
    <location>
        <begin position="94"/>
        <end position="197"/>
    </location>
</feature>
<evidence type="ECO:0000313" key="4">
    <source>
        <dbReference type="EMBL" id="SES64537.1"/>
    </source>
</evidence>
<reference evidence="4 5" key="1">
    <citation type="submission" date="2016-10" db="EMBL/GenBank/DDBJ databases">
        <authorList>
            <person name="de Groot N.N."/>
        </authorList>
    </citation>
    <scope>NUCLEOTIDE SEQUENCE [LARGE SCALE GENOMIC DNA]</scope>
    <source>
        <strain evidence="4 5">DSM 19706</strain>
    </source>
</reference>
<keyword evidence="2" id="KW-0732">Signal</keyword>
<feature type="signal peptide" evidence="2">
    <location>
        <begin position="1"/>
        <end position="33"/>
    </location>
</feature>
<name>A0A1H9Y6K9_THASX</name>
<dbReference type="EMBL" id="FOHK01000001">
    <property type="protein sequence ID" value="SES64537.1"/>
    <property type="molecule type" value="Genomic_DNA"/>
</dbReference>
<evidence type="ECO:0000259" key="3">
    <source>
        <dbReference type="Pfam" id="PF01464"/>
    </source>
</evidence>
<evidence type="ECO:0000313" key="5">
    <source>
        <dbReference type="Proteomes" id="UP000199308"/>
    </source>
</evidence>
<gene>
    <name evidence="4" type="ORF">SAMN05660429_00100</name>
</gene>
<organism evidence="4 5">
    <name type="scientific">Thalassotalea agarivorans</name>
    <name type="common">Thalassomonas agarivorans</name>
    <dbReference type="NCBI Taxonomy" id="349064"/>
    <lineage>
        <taxon>Bacteria</taxon>
        <taxon>Pseudomonadati</taxon>
        <taxon>Pseudomonadota</taxon>
        <taxon>Gammaproteobacteria</taxon>
        <taxon>Alteromonadales</taxon>
        <taxon>Colwelliaceae</taxon>
        <taxon>Thalassotalea</taxon>
    </lineage>
</organism>
<feature type="chain" id="PRO_5011537420" evidence="2">
    <location>
        <begin position="34"/>
        <end position="214"/>
    </location>
</feature>
<comment type="similarity">
    <text evidence="1">Belongs to the transglycosylase Slt family.</text>
</comment>
<dbReference type="STRING" id="349064.SAMN05660429_00100"/>
<accession>A0A1H9Y6K9</accession>
<dbReference type="Pfam" id="PF01464">
    <property type="entry name" value="SLT"/>
    <property type="match status" value="1"/>
</dbReference>
<protein>
    <submittedName>
        <fullName evidence="4">Transglycosylase SLT domain-containing protein</fullName>
    </submittedName>
</protein>
<dbReference type="SUPFAM" id="SSF53955">
    <property type="entry name" value="Lysozyme-like"/>
    <property type="match status" value="1"/>
</dbReference>